<evidence type="ECO:0000313" key="4">
    <source>
        <dbReference type="Proteomes" id="UP000380867"/>
    </source>
</evidence>
<dbReference type="GO" id="GO:0016877">
    <property type="term" value="F:ligase activity, forming carbon-sulfur bonds"/>
    <property type="evidence" value="ECO:0007669"/>
    <property type="project" value="UniProtKB-ARBA"/>
</dbReference>
<accession>A0A5M4F992</accession>
<dbReference type="InterPro" id="IPR045851">
    <property type="entry name" value="AMP-bd_C_sf"/>
</dbReference>
<dbReference type="InterPro" id="IPR050237">
    <property type="entry name" value="ATP-dep_AMP-bd_enzyme"/>
</dbReference>
<keyword evidence="4" id="KW-1185">Reference proteome</keyword>
<dbReference type="Pfam" id="PF13193">
    <property type="entry name" value="AMP-binding_C"/>
    <property type="match status" value="1"/>
</dbReference>
<sequence>MTPPVETLVDEPRSYGFLQLWDAVATSIPDRECIVQGERRLTWSQVADRTTRLGWWLTGLGIGARPGPIDDWQSPNDLVGLLMRNSSEYLEASLAGYRSRCAPFNVNHRYQAEELAYLLTDARPSAIVYHLEFAPVLAEAARVAGVDLPHLIHVPDASGEQPLPGSVAYDDALAQAVEPTEPVEPSPDDVHVLYTGGTTGMPKGVIWRQRELAGRTCGITVKSLEAAHADAPRRAWLRAYPAPPLMHGTSSWFSYGAWSRGGTIVLSEDHSFDAVRALELMRDESVAHLAIVGDAFAQPLLRALADGEEPPSTLKYVFSSGAALASTAWAELDRYFPGLQLVNALGSSETGPQAVKTSSGQSQFSAGPDTIVVSEDYSTLLSADNPGTGWLSNGGDMPRGYLNDETRTAGTFRVIEGRRLSVSGDRAAVDETGAITFLGRESGVINSGGEKIYGEEVEQVLLSLPEVDEALVFGRPSEKWGQEVVALLVSNTGQRLGRDDLRAACGDRLAGYKVPKQVAWVDAIRRHNNGKADYAWARETIEGLLEVSA</sequence>
<feature type="domain" description="AMP-dependent synthetase/ligase" evidence="1">
    <location>
        <begin position="24"/>
        <end position="355"/>
    </location>
</feature>
<dbReference type="OrthoDB" id="9803968at2"/>
<evidence type="ECO:0000313" key="3">
    <source>
        <dbReference type="EMBL" id="KAA1394278.1"/>
    </source>
</evidence>
<evidence type="ECO:0000259" key="2">
    <source>
        <dbReference type="Pfam" id="PF13193"/>
    </source>
</evidence>
<dbReference type="InterPro" id="IPR000873">
    <property type="entry name" value="AMP-dep_synth/lig_dom"/>
</dbReference>
<dbReference type="Gene3D" id="3.40.50.12780">
    <property type="entry name" value="N-terminal domain of ligase-like"/>
    <property type="match status" value="1"/>
</dbReference>
<dbReference type="PANTHER" id="PTHR43767">
    <property type="entry name" value="LONG-CHAIN-FATTY-ACID--COA LIGASE"/>
    <property type="match status" value="1"/>
</dbReference>
<dbReference type="InterPro" id="IPR025110">
    <property type="entry name" value="AMP-bd_C"/>
</dbReference>
<dbReference type="PROSITE" id="PS00455">
    <property type="entry name" value="AMP_BINDING"/>
    <property type="match status" value="1"/>
</dbReference>
<dbReference type="Proteomes" id="UP000380867">
    <property type="component" value="Unassembled WGS sequence"/>
</dbReference>
<reference evidence="3" key="1">
    <citation type="submission" date="2019-09" db="EMBL/GenBank/DDBJ databases">
        <authorList>
            <person name="Li J."/>
        </authorList>
    </citation>
    <scope>NUCLEOTIDE SEQUENCE [LARGE SCALE GENOMIC DNA]</scope>
    <source>
        <strain evidence="3">JCM 14732</strain>
    </source>
</reference>
<dbReference type="RefSeq" id="WP_149690888.1">
    <property type="nucleotide sequence ID" value="NZ_SDPQ02000004.1"/>
</dbReference>
<dbReference type="AlphaFoldDB" id="A0A5M4F992"/>
<name>A0A5M4F992_9ACTN</name>
<organism evidence="3 4">
    <name type="scientific">Aeromicrobium ginsengisoli</name>
    <dbReference type="NCBI Taxonomy" id="363867"/>
    <lineage>
        <taxon>Bacteria</taxon>
        <taxon>Bacillati</taxon>
        <taxon>Actinomycetota</taxon>
        <taxon>Actinomycetes</taxon>
        <taxon>Propionibacteriales</taxon>
        <taxon>Nocardioidaceae</taxon>
        <taxon>Aeromicrobium</taxon>
    </lineage>
</organism>
<dbReference type="InterPro" id="IPR042099">
    <property type="entry name" value="ANL_N_sf"/>
</dbReference>
<gene>
    <name evidence="3" type="ORF">ESP70_018930</name>
</gene>
<dbReference type="PANTHER" id="PTHR43767:SF12">
    <property type="entry name" value="AMP-DEPENDENT SYNTHETASE AND LIGASE"/>
    <property type="match status" value="1"/>
</dbReference>
<evidence type="ECO:0000259" key="1">
    <source>
        <dbReference type="Pfam" id="PF00501"/>
    </source>
</evidence>
<dbReference type="SUPFAM" id="SSF56801">
    <property type="entry name" value="Acetyl-CoA synthetase-like"/>
    <property type="match status" value="1"/>
</dbReference>
<feature type="domain" description="AMP-binding enzyme C-terminal" evidence="2">
    <location>
        <begin position="456"/>
        <end position="531"/>
    </location>
</feature>
<comment type="caution">
    <text evidence="3">The sequence shown here is derived from an EMBL/GenBank/DDBJ whole genome shotgun (WGS) entry which is preliminary data.</text>
</comment>
<dbReference type="InterPro" id="IPR020845">
    <property type="entry name" value="AMP-binding_CS"/>
</dbReference>
<dbReference type="Gene3D" id="3.30.300.30">
    <property type="match status" value="1"/>
</dbReference>
<dbReference type="Pfam" id="PF00501">
    <property type="entry name" value="AMP-binding"/>
    <property type="match status" value="1"/>
</dbReference>
<dbReference type="EMBL" id="SDPQ02000004">
    <property type="protein sequence ID" value="KAA1394278.1"/>
    <property type="molecule type" value="Genomic_DNA"/>
</dbReference>
<protein>
    <submittedName>
        <fullName evidence="3">AMP-binding protein</fullName>
    </submittedName>
</protein>
<proteinExistence type="predicted"/>